<dbReference type="SUPFAM" id="SSF52047">
    <property type="entry name" value="RNI-like"/>
    <property type="match status" value="1"/>
</dbReference>
<sequence>MDTKFKRPRESEDLTSPAKKIKIQFCKMAEWNLLPTELLINIFNKLDNKTRLNCKLVCSRWQEILMTDFEFMQDRTLDLRDYHIEKSQTVYQTFLNTKFNYNCLILNHETTRFEDFEDVREFWETLGQHITSVKYQGLWDSKMVIILSTFENMSEFETELAQLNHGTSQMSKSFLSKAFKDVNVLHIDRPPALETLEEIFHTLDTLYFGKHQYKCKVHIDKKVEQYIEKYNTNLQKISTYEGSKHQNLESLGLESDIQFIDVSSRLTEEKDFTFLNDFVKHQQNVKKIHLTISHIPRQPLPNSIESLILENVDPADLDRFMAIPELKKAKRLTFNKPPPIKTLEQVFTSSVIYNNIEYLSVRLIYQFNDSILCHHCNCAKLSNPNMSLASKFPNLKELDVDFNQLKEFFESNLFTKDTFTQLKKLTISGYGPFKIGYSLVKVFPQLTELNIKFLPSSSNQRKQTVNEVIWELRELIPNLTCLEISPEQCEPDSRKENLAFLRTMICARGRKLKTLKLILTDSDKMTKENLAKYFFRTHTQLNLVKFEDNTCKYYRSSFEL</sequence>
<reference evidence="2" key="1">
    <citation type="submission" date="2018-07" db="EMBL/GenBank/DDBJ databases">
        <authorList>
            <person name="Quirk P.G."/>
            <person name="Krulwich T.A."/>
        </authorList>
    </citation>
    <scope>NUCLEOTIDE SEQUENCE</scope>
</reference>
<feature type="domain" description="F-box" evidence="1">
    <location>
        <begin position="28"/>
        <end position="74"/>
    </location>
</feature>
<dbReference type="Pfam" id="PF12937">
    <property type="entry name" value="F-box-like"/>
    <property type="match status" value="1"/>
</dbReference>
<evidence type="ECO:0000313" key="2">
    <source>
        <dbReference type="EMBL" id="SSX28673.1"/>
    </source>
</evidence>
<organism evidence="2">
    <name type="scientific">Culicoides sonorensis</name>
    <name type="common">Biting midge</name>
    <dbReference type="NCBI Taxonomy" id="179676"/>
    <lineage>
        <taxon>Eukaryota</taxon>
        <taxon>Metazoa</taxon>
        <taxon>Ecdysozoa</taxon>
        <taxon>Arthropoda</taxon>
        <taxon>Hexapoda</taxon>
        <taxon>Insecta</taxon>
        <taxon>Pterygota</taxon>
        <taxon>Neoptera</taxon>
        <taxon>Endopterygota</taxon>
        <taxon>Diptera</taxon>
        <taxon>Nematocera</taxon>
        <taxon>Chironomoidea</taxon>
        <taxon>Ceratopogonidae</taxon>
        <taxon>Ceratopogoninae</taxon>
        <taxon>Culicoides</taxon>
        <taxon>Monoculicoides</taxon>
    </lineage>
</organism>
<dbReference type="InterPro" id="IPR032675">
    <property type="entry name" value="LRR_dom_sf"/>
</dbReference>
<dbReference type="AlphaFoldDB" id="A0A336MIL5"/>
<dbReference type="InterPro" id="IPR036047">
    <property type="entry name" value="F-box-like_dom_sf"/>
</dbReference>
<dbReference type="Gene3D" id="1.20.1280.50">
    <property type="match status" value="1"/>
</dbReference>
<proteinExistence type="predicted"/>
<dbReference type="SUPFAM" id="SSF81383">
    <property type="entry name" value="F-box domain"/>
    <property type="match status" value="1"/>
</dbReference>
<dbReference type="VEuPathDB" id="VectorBase:CSON000348"/>
<evidence type="ECO:0000259" key="1">
    <source>
        <dbReference type="PROSITE" id="PS50181"/>
    </source>
</evidence>
<dbReference type="EMBL" id="UFQT01001061">
    <property type="protein sequence ID" value="SSX28673.1"/>
    <property type="molecule type" value="Genomic_DNA"/>
</dbReference>
<dbReference type="SMART" id="SM00256">
    <property type="entry name" value="FBOX"/>
    <property type="match status" value="1"/>
</dbReference>
<dbReference type="InterPro" id="IPR001810">
    <property type="entry name" value="F-box_dom"/>
</dbReference>
<dbReference type="Gene3D" id="3.80.10.10">
    <property type="entry name" value="Ribonuclease Inhibitor"/>
    <property type="match status" value="1"/>
</dbReference>
<name>A0A336MIL5_CULSO</name>
<accession>A0A336MIL5</accession>
<dbReference type="PROSITE" id="PS50181">
    <property type="entry name" value="FBOX"/>
    <property type="match status" value="1"/>
</dbReference>
<gene>
    <name evidence="2" type="primary">CSON000348</name>
</gene>
<protein>
    <submittedName>
        <fullName evidence="2">CSON000348 protein</fullName>
    </submittedName>
</protein>